<dbReference type="EMBL" id="DAKRPA010000150">
    <property type="protein sequence ID" value="DAZ96967.1"/>
    <property type="molecule type" value="Genomic_DNA"/>
</dbReference>
<sequence length="233" mass="24897">MAMAMRRDVPKERVFFLVVLSCSLLLFSVVLLRGEVTPSSRTFRDGFTVANRDLSRRTESLTSNSSAPNGSTNATDVVVPKGAALEVSNDQRLTTITTEDGDEITIKHAANSKNKITTISAHDDGKITIQNVDKPVAALAAGEVPDVPKPTNPTAAVASENLVVVNSGEKAQDVFAAPADEATADDSDKPKSGKKVTVVHVSRQLTRVLLEDADEEDHTAQAAPQDTVDQLHR</sequence>
<comment type="caution">
    <text evidence="2">The sequence shown here is derived from an EMBL/GenBank/DDBJ whole genome shotgun (WGS) entry which is preliminary data.</text>
</comment>
<reference evidence="2" key="1">
    <citation type="submission" date="2022-11" db="EMBL/GenBank/DDBJ databases">
        <authorList>
            <person name="Morgan W.R."/>
            <person name="Tartar A."/>
        </authorList>
    </citation>
    <scope>NUCLEOTIDE SEQUENCE</scope>
    <source>
        <strain evidence="2">ARSEF 373</strain>
    </source>
</reference>
<reference evidence="2" key="2">
    <citation type="journal article" date="2023" name="Microbiol Resour">
        <title>Decontamination and Annotation of the Draft Genome Sequence of the Oomycete Lagenidium giganteum ARSEF 373.</title>
        <authorList>
            <person name="Morgan W.R."/>
            <person name="Tartar A."/>
        </authorList>
    </citation>
    <scope>NUCLEOTIDE SEQUENCE</scope>
    <source>
        <strain evidence="2">ARSEF 373</strain>
    </source>
</reference>
<keyword evidence="3" id="KW-1185">Reference proteome</keyword>
<evidence type="ECO:0000256" key="1">
    <source>
        <dbReference type="SAM" id="MobiDB-lite"/>
    </source>
</evidence>
<dbReference type="AlphaFoldDB" id="A0AAV2YPJ6"/>
<organism evidence="2 3">
    <name type="scientific">Lagenidium giganteum</name>
    <dbReference type="NCBI Taxonomy" id="4803"/>
    <lineage>
        <taxon>Eukaryota</taxon>
        <taxon>Sar</taxon>
        <taxon>Stramenopiles</taxon>
        <taxon>Oomycota</taxon>
        <taxon>Peronosporomycetes</taxon>
        <taxon>Pythiales</taxon>
        <taxon>Pythiaceae</taxon>
    </lineage>
</organism>
<evidence type="ECO:0000313" key="3">
    <source>
        <dbReference type="Proteomes" id="UP001146120"/>
    </source>
</evidence>
<feature type="region of interest" description="Disordered" evidence="1">
    <location>
        <begin position="211"/>
        <end position="233"/>
    </location>
</feature>
<name>A0AAV2YPJ6_9STRA</name>
<protein>
    <submittedName>
        <fullName evidence="2">Uncharacterized protein</fullName>
    </submittedName>
</protein>
<feature type="compositionally biased region" description="Polar residues" evidence="1">
    <location>
        <begin position="222"/>
        <end position="233"/>
    </location>
</feature>
<proteinExistence type="predicted"/>
<gene>
    <name evidence="2" type="ORF">N0F65_012099</name>
</gene>
<evidence type="ECO:0000313" key="2">
    <source>
        <dbReference type="EMBL" id="DAZ96967.1"/>
    </source>
</evidence>
<accession>A0AAV2YPJ6</accession>
<dbReference type="Proteomes" id="UP001146120">
    <property type="component" value="Unassembled WGS sequence"/>
</dbReference>